<dbReference type="CDD" id="cd18139">
    <property type="entry name" value="HLD_clamp_RarA"/>
    <property type="match status" value="1"/>
</dbReference>
<dbReference type="GO" id="GO:0000731">
    <property type="term" value="P:DNA synthesis involved in DNA repair"/>
    <property type="evidence" value="ECO:0007669"/>
    <property type="project" value="TreeGrafter"/>
</dbReference>
<dbReference type="AlphaFoldDB" id="F1T426"/>
<dbReference type="GO" id="GO:0005524">
    <property type="term" value="F:ATP binding"/>
    <property type="evidence" value="ECO:0007669"/>
    <property type="project" value="UniProtKB-KW"/>
</dbReference>
<dbReference type="Pfam" id="PF12002">
    <property type="entry name" value="MgsA_C"/>
    <property type="match status" value="1"/>
</dbReference>
<evidence type="ECO:0000256" key="4">
    <source>
        <dbReference type="SAM" id="MobiDB-lite"/>
    </source>
</evidence>
<proteinExistence type="inferred from homology"/>
<feature type="domain" description="AAA+ ATPase" evidence="5">
    <location>
        <begin position="77"/>
        <end position="194"/>
    </location>
</feature>
<evidence type="ECO:0000259" key="5">
    <source>
        <dbReference type="SMART" id="SM00382"/>
    </source>
</evidence>
<dbReference type="InterPro" id="IPR051314">
    <property type="entry name" value="AAA_ATPase_RarA/MGS1/WRNIP1"/>
</dbReference>
<dbReference type="InterPro" id="IPR003959">
    <property type="entry name" value="ATPase_AAA_core"/>
</dbReference>
<dbReference type="GO" id="GO:0016887">
    <property type="term" value="F:ATP hydrolysis activity"/>
    <property type="evidence" value="ECO:0007669"/>
    <property type="project" value="InterPro"/>
</dbReference>
<feature type="region of interest" description="Disordered" evidence="4">
    <location>
        <begin position="7"/>
        <end position="42"/>
    </location>
</feature>
<sequence length="475" mass="52297">MQTLFDLMNDSNNSSHNKTPAKPAGASASARKPQVTSCNSNDPLAVRMRPRTLDEFVGQKACIGKDSWLRLAIERDILSSIILYGPPGTGKTTLAQIIAHTSSAHFVDLSALLARVKDVREELAQARSRLLITNVKTIMFIDEIHRFSRSQQDSLLKGVENRDVILIGATTENPYFEVNSALISRSKIIELTRLSDDDIACIIARALTDSRGLNNCFTLDESALQALIYMSAGDARAALTSLELASQVARPNASDIHAQDGSKPILITLEHVKLANPARGLPYDKQQDMHYDIISAFIKSMRGSDPDAVLYWLARMIDANEDPIFIARRILICASEDIGNADAGAICVAAAAMDAARTIGYPECRINLAQAALYCALAPKSHAAEAGIDAALAEVKKGPYREVPSYLRDRHRVGSQTYGEYLYPHNYPDGWVKQTYLPEGLHEGAFYTPSARGWEAWRDNELKRIKKNARGSRDK</sequence>
<dbReference type="InterPro" id="IPR032423">
    <property type="entry name" value="AAA_assoc_2"/>
</dbReference>
<evidence type="ECO:0000313" key="7">
    <source>
        <dbReference type="Proteomes" id="UP000005947"/>
    </source>
</evidence>
<dbReference type="InterPro" id="IPR003593">
    <property type="entry name" value="AAA+_ATPase"/>
</dbReference>
<feature type="compositionally biased region" description="Polar residues" evidence="4">
    <location>
        <begin position="7"/>
        <end position="18"/>
    </location>
</feature>
<dbReference type="eggNOG" id="COG2256">
    <property type="taxonomic scope" value="Bacteria"/>
</dbReference>
<dbReference type="Gene3D" id="1.20.272.10">
    <property type="match status" value="1"/>
</dbReference>
<dbReference type="OrthoDB" id="9778364at2"/>
<dbReference type="InterPro" id="IPR027417">
    <property type="entry name" value="P-loop_NTPase"/>
</dbReference>
<comment type="caution">
    <text evidence="6">The sequence shown here is derived from an EMBL/GenBank/DDBJ whole genome shotgun (WGS) entry which is preliminary data.</text>
</comment>
<dbReference type="GO" id="GO:0006261">
    <property type="term" value="P:DNA-templated DNA replication"/>
    <property type="evidence" value="ECO:0007669"/>
    <property type="project" value="TreeGrafter"/>
</dbReference>
<dbReference type="SUPFAM" id="SSF48019">
    <property type="entry name" value="post-AAA+ oligomerization domain-like"/>
    <property type="match status" value="1"/>
</dbReference>
<dbReference type="GO" id="GO:0003677">
    <property type="term" value="F:DNA binding"/>
    <property type="evidence" value="ECO:0007669"/>
    <property type="project" value="InterPro"/>
</dbReference>
<evidence type="ECO:0000256" key="2">
    <source>
        <dbReference type="ARBA" id="ARBA00022741"/>
    </source>
</evidence>
<accession>F1T426</accession>
<dbReference type="PANTHER" id="PTHR13779:SF7">
    <property type="entry name" value="ATPASE WRNIP1"/>
    <property type="match status" value="1"/>
</dbReference>
<dbReference type="GO" id="GO:0008047">
    <property type="term" value="F:enzyme activator activity"/>
    <property type="evidence" value="ECO:0007669"/>
    <property type="project" value="TreeGrafter"/>
</dbReference>
<comment type="similarity">
    <text evidence="1">Belongs to the AAA ATPase family. RarA/MGS1/WRNIP1 subfamily.</text>
</comment>
<gene>
    <name evidence="6" type="ORF">HMPREF0091_10417</name>
</gene>
<organism evidence="6 7">
    <name type="scientific">Fannyhessea vaginae DSM 15829</name>
    <dbReference type="NCBI Taxonomy" id="525256"/>
    <lineage>
        <taxon>Bacteria</taxon>
        <taxon>Bacillati</taxon>
        <taxon>Actinomycetota</taxon>
        <taxon>Coriobacteriia</taxon>
        <taxon>Coriobacteriales</taxon>
        <taxon>Atopobiaceae</taxon>
        <taxon>Fannyhessea</taxon>
    </lineage>
</organism>
<dbReference type="Gene3D" id="1.10.8.60">
    <property type="match status" value="1"/>
</dbReference>
<dbReference type="SUPFAM" id="SSF52540">
    <property type="entry name" value="P-loop containing nucleoside triphosphate hydrolases"/>
    <property type="match status" value="1"/>
</dbReference>
<dbReference type="SMART" id="SM00382">
    <property type="entry name" value="AAA"/>
    <property type="match status" value="1"/>
</dbReference>
<dbReference type="GeneID" id="93210033"/>
<dbReference type="Pfam" id="PF00004">
    <property type="entry name" value="AAA"/>
    <property type="match status" value="1"/>
</dbReference>
<protein>
    <submittedName>
        <fullName evidence="6">Recombination factor protein RarA</fullName>
    </submittedName>
</protein>
<evidence type="ECO:0000313" key="6">
    <source>
        <dbReference type="EMBL" id="EGF23470.1"/>
    </source>
</evidence>
<dbReference type="RefSeq" id="WP_006302567.1">
    <property type="nucleotide sequence ID" value="NZ_ACGK02000001.1"/>
</dbReference>
<name>F1T426_9ACTN</name>
<dbReference type="GO" id="GO:0017116">
    <property type="term" value="F:single-stranded DNA helicase activity"/>
    <property type="evidence" value="ECO:0007669"/>
    <property type="project" value="TreeGrafter"/>
</dbReference>
<dbReference type="FunFam" id="3.40.50.300:FF:000345">
    <property type="entry name" value="AAA family ATPase"/>
    <property type="match status" value="1"/>
</dbReference>
<evidence type="ECO:0000256" key="1">
    <source>
        <dbReference type="ARBA" id="ARBA00008959"/>
    </source>
</evidence>
<keyword evidence="2" id="KW-0547">Nucleotide-binding</keyword>
<dbReference type="InterPro" id="IPR008921">
    <property type="entry name" value="DNA_pol3_clamp-load_cplx_C"/>
</dbReference>
<keyword evidence="3" id="KW-0067">ATP-binding</keyword>
<dbReference type="PANTHER" id="PTHR13779">
    <property type="entry name" value="WERNER HELICASE-INTERACTING PROTEIN 1 FAMILY MEMBER"/>
    <property type="match status" value="1"/>
</dbReference>
<dbReference type="Pfam" id="PF16193">
    <property type="entry name" value="AAA_assoc_2"/>
    <property type="match status" value="1"/>
</dbReference>
<dbReference type="FunFam" id="1.20.272.10:FF:000001">
    <property type="entry name" value="Putative AAA family ATPase"/>
    <property type="match status" value="1"/>
</dbReference>
<reference evidence="6 7" key="1">
    <citation type="submission" date="2011-02" db="EMBL/GenBank/DDBJ databases">
        <authorList>
            <person name="Muzny D."/>
            <person name="Qin X."/>
            <person name="Buhay C."/>
            <person name="Dugan-Rocha S."/>
            <person name="Ding Y."/>
            <person name="Chen G."/>
            <person name="Hawes A."/>
            <person name="Holder M."/>
            <person name="Jhangiani S."/>
            <person name="Johnson A."/>
            <person name="Khan Z."/>
            <person name="Li Z."/>
            <person name="Liu W."/>
            <person name="Liu X."/>
            <person name="Perez L."/>
            <person name="Shen H."/>
            <person name="Wang Q."/>
            <person name="Watt J."/>
            <person name="Xi L."/>
            <person name="Xin Y."/>
            <person name="Zhou J."/>
            <person name="Deng J."/>
            <person name="Jiang H."/>
            <person name="Liu Y."/>
            <person name="Qu J."/>
            <person name="Song X.-Z."/>
            <person name="Zhang L."/>
            <person name="Villasana D."/>
            <person name="Johnson A."/>
            <person name="Liu J."/>
            <person name="Liyanage D."/>
            <person name="Lorensuhewa L."/>
            <person name="Robinson T."/>
            <person name="Song A."/>
            <person name="Song B.-B."/>
            <person name="Dinh H."/>
            <person name="Thornton R."/>
            <person name="Coyle M."/>
            <person name="Francisco L."/>
            <person name="Jackson L."/>
            <person name="Javaid M."/>
            <person name="Korchina V."/>
            <person name="Kovar C."/>
            <person name="Mata R."/>
            <person name="Mathew T."/>
            <person name="Ngo R."/>
            <person name="Nguyen L."/>
            <person name="Nguyen N."/>
            <person name="Okwuonu G."/>
            <person name="Ongeri F."/>
            <person name="Pham C."/>
            <person name="Simmons D."/>
            <person name="Wilczek-Boney K."/>
            <person name="Hale W."/>
            <person name="Jakkamsetti A."/>
            <person name="Pham P."/>
            <person name="Ruth R."/>
            <person name="San Lucas F."/>
            <person name="Warren J."/>
            <person name="Zhang J."/>
            <person name="Zhao Z."/>
            <person name="Zhou C."/>
            <person name="Zhu D."/>
            <person name="Lee S."/>
            <person name="Bess C."/>
            <person name="Blankenburg K."/>
            <person name="Forbes L."/>
            <person name="Fu Q."/>
            <person name="Gubbala S."/>
            <person name="Hirani K."/>
            <person name="Jayaseelan J.C."/>
            <person name="Lara F."/>
            <person name="Munidasa M."/>
            <person name="Palculict T."/>
            <person name="Patil S."/>
            <person name="Pu L.-L."/>
            <person name="Saada N."/>
            <person name="Tang L."/>
            <person name="Weissenberger G."/>
            <person name="Zhu Y."/>
            <person name="Hemphill L."/>
            <person name="Shang Y."/>
            <person name="Youmans B."/>
            <person name="Ayvaz T."/>
            <person name="Ross M."/>
            <person name="Santibanez J."/>
            <person name="Aqrawi P."/>
            <person name="Gross S."/>
            <person name="Joshi V."/>
            <person name="Fowler G."/>
            <person name="Nazareth L."/>
            <person name="Reid J."/>
            <person name="Worley K."/>
            <person name="Petrosino J."/>
            <person name="Highlander S."/>
            <person name="Gibbs R."/>
        </authorList>
    </citation>
    <scope>NUCLEOTIDE SEQUENCE [LARGE SCALE GENOMIC DNA]</scope>
    <source>
        <strain evidence="6 7">DSM 15829</strain>
    </source>
</reference>
<dbReference type="InterPro" id="IPR021886">
    <property type="entry name" value="MgsA_C"/>
</dbReference>
<keyword evidence="7" id="KW-1185">Reference proteome</keyword>
<dbReference type="Proteomes" id="UP000005947">
    <property type="component" value="Unassembled WGS sequence"/>
</dbReference>
<dbReference type="Gene3D" id="1.10.3710.10">
    <property type="entry name" value="DNA polymerase III clamp loader subunits, C-terminal domain"/>
    <property type="match status" value="1"/>
</dbReference>
<dbReference type="CDD" id="cd00009">
    <property type="entry name" value="AAA"/>
    <property type="match status" value="1"/>
</dbReference>
<dbReference type="EMBL" id="ACGK02000001">
    <property type="protein sequence ID" value="EGF23470.1"/>
    <property type="molecule type" value="Genomic_DNA"/>
</dbReference>
<dbReference type="Gene3D" id="3.40.50.300">
    <property type="entry name" value="P-loop containing nucleotide triphosphate hydrolases"/>
    <property type="match status" value="1"/>
</dbReference>
<evidence type="ECO:0000256" key="3">
    <source>
        <dbReference type="ARBA" id="ARBA00022840"/>
    </source>
</evidence>